<evidence type="ECO:0008006" key="3">
    <source>
        <dbReference type="Google" id="ProtNLM"/>
    </source>
</evidence>
<protein>
    <recommendedName>
        <fullName evidence="3">F-box domain-containing protein</fullName>
    </recommendedName>
</protein>
<dbReference type="Proteomes" id="UP000070501">
    <property type="component" value="Unassembled WGS sequence"/>
</dbReference>
<dbReference type="OrthoDB" id="62952at2759"/>
<sequence length="409" mass="45836">MSRSSPSPSTLCPLTDKLPAELRDAIYAHLSFGTLDYPRLRARHTWITTAPPDATPILYIPALARTCRTLRADVLSRYLGDLRVELSDSSQLDGIFFERCLRALGSAVLHVRRLTIEHKVDFCLDEDAHDAVRTRATTVFKVTALNHGKPEAGSHYQELPPVTVSCDFKPAIAIGDELLPQSGSVCDCPLADRLSRSAPLSVNGTDHVTMHTEGAGARPSGSLQPYSLVRDCPLTRSIASFLNQLDHESSIPERETRPRFHPGGMMYFYRGGHIYHNKITEPYTASGVSRPWPPTSEETSRYWPWPVCDTCNRRKWLLQGPTTGPHYIANERWWRDCERSGKTVSVAVTTRVGYLGHIWILCPYEPADRRGVPQEGAGTADCSTVFRCRWGPTRPPLVRPYGQKSRRFL</sequence>
<keyword evidence="2" id="KW-1185">Reference proteome</keyword>
<organism evidence="1 2">
    <name type="scientific">Microdochium bolleyi</name>
    <dbReference type="NCBI Taxonomy" id="196109"/>
    <lineage>
        <taxon>Eukaryota</taxon>
        <taxon>Fungi</taxon>
        <taxon>Dikarya</taxon>
        <taxon>Ascomycota</taxon>
        <taxon>Pezizomycotina</taxon>
        <taxon>Sordariomycetes</taxon>
        <taxon>Xylariomycetidae</taxon>
        <taxon>Xylariales</taxon>
        <taxon>Microdochiaceae</taxon>
        <taxon>Microdochium</taxon>
    </lineage>
</organism>
<dbReference type="AlphaFoldDB" id="A0A136J0B4"/>
<dbReference type="InParanoid" id="A0A136J0B4"/>
<accession>A0A136J0B4</accession>
<reference evidence="2" key="1">
    <citation type="submission" date="2016-02" db="EMBL/GenBank/DDBJ databases">
        <title>Draft genome sequence of Microdochium bolleyi, a fungal endophyte of beachgrass.</title>
        <authorList>
            <consortium name="DOE Joint Genome Institute"/>
            <person name="David A.S."/>
            <person name="May G."/>
            <person name="Haridas S."/>
            <person name="Lim J."/>
            <person name="Wang M."/>
            <person name="Labutti K."/>
            <person name="Lipzen A."/>
            <person name="Barry K."/>
            <person name="Grigoriev I.V."/>
        </authorList>
    </citation>
    <scope>NUCLEOTIDE SEQUENCE [LARGE SCALE GENOMIC DNA]</scope>
    <source>
        <strain evidence="2">J235TASD1</strain>
    </source>
</reference>
<proteinExistence type="predicted"/>
<evidence type="ECO:0000313" key="1">
    <source>
        <dbReference type="EMBL" id="KXJ90499.1"/>
    </source>
</evidence>
<gene>
    <name evidence="1" type="ORF">Micbo1qcDRAFT_164083</name>
</gene>
<dbReference type="EMBL" id="KQ964252">
    <property type="protein sequence ID" value="KXJ90499.1"/>
    <property type="molecule type" value="Genomic_DNA"/>
</dbReference>
<evidence type="ECO:0000313" key="2">
    <source>
        <dbReference type="Proteomes" id="UP000070501"/>
    </source>
</evidence>
<name>A0A136J0B4_9PEZI</name>